<dbReference type="RefSeq" id="XP_002766086.1">
    <property type="nucleotide sequence ID" value="XM_002766040.1"/>
</dbReference>
<keyword evidence="1" id="KW-0812">Transmembrane</keyword>
<feature type="transmembrane region" description="Helical" evidence="1">
    <location>
        <begin position="36"/>
        <end position="57"/>
    </location>
</feature>
<keyword evidence="1" id="KW-1133">Transmembrane helix</keyword>
<dbReference type="Proteomes" id="UP000007800">
    <property type="component" value="Unassembled WGS sequence"/>
</dbReference>
<proteinExistence type="predicted"/>
<evidence type="ECO:0000313" key="3">
    <source>
        <dbReference type="Proteomes" id="UP000007800"/>
    </source>
</evidence>
<evidence type="ECO:0000256" key="1">
    <source>
        <dbReference type="SAM" id="Phobius"/>
    </source>
</evidence>
<organism evidence="3">
    <name type="scientific">Perkinsus marinus (strain ATCC 50983 / TXsc)</name>
    <dbReference type="NCBI Taxonomy" id="423536"/>
    <lineage>
        <taxon>Eukaryota</taxon>
        <taxon>Sar</taxon>
        <taxon>Alveolata</taxon>
        <taxon>Perkinsozoa</taxon>
        <taxon>Perkinsea</taxon>
        <taxon>Perkinsida</taxon>
        <taxon>Perkinsidae</taxon>
        <taxon>Perkinsus</taxon>
    </lineage>
</organism>
<feature type="non-terminal residue" evidence="2">
    <location>
        <position position="1"/>
    </location>
</feature>
<gene>
    <name evidence="2" type="ORF">Pmar_PMAR018429</name>
</gene>
<keyword evidence="3" id="KW-1185">Reference proteome</keyword>
<sequence>GSIVSPPPVNDIEIDDVEFGDQPARRTRKLDTKSDILLQLAVLAVVVVIAMGVYFAFVMVAKKKGKVGEAGGLKLPTVMQGKKQMID</sequence>
<dbReference type="AlphaFoldDB" id="C5LWT8"/>
<name>C5LWT8_PERM5</name>
<dbReference type="GeneID" id="9062824"/>
<evidence type="ECO:0000313" key="2">
    <source>
        <dbReference type="EMBL" id="EEQ98803.1"/>
    </source>
</evidence>
<dbReference type="InParanoid" id="C5LWT8"/>
<accession>C5LWT8</accession>
<reference evidence="2 3" key="1">
    <citation type="submission" date="2008-07" db="EMBL/GenBank/DDBJ databases">
        <authorList>
            <person name="El-Sayed N."/>
            <person name="Caler E."/>
            <person name="Inman J."/>
            <person name="Amedeo P."/>
            <person name="Hass B."/>
            <person name="Wortman J."/>
        </authorList>
    </citation>
    <scope>NUCLEOTIDE SEQUENCE [LARGE SCALE GENOMIC DNA]</scope>
    <source>
        <strain evidence="3">ATCC 50983 / TXsc</strain>
    </source>
</reference>
<dbReference type="EMBL" id="GG686253">
    <property type="protein sequence ID" value="EEQ98803.1"/>
    <property type="molecule type" value="Genomic_DNA"/>
</dbReference>
<keyword evidence="1" id="KW-0472">Membrane</keyword>
<protein>
    <submittedName>
        <fullName evidence="2">Uncharacterized protein</fullName>
    </submittedName>
</protein>